<dbReference type="RefSeq" id="XP_019640138.1">
    <property type="nucleotide sequence ID" value="XM_019784579.1"/>
</dbReference>
<dbReference type="Gene3D" id="2.40.50.960">
    <property type="match status" value="1"/>
</dbReference>
<feature type="region of interest" description="Disordered" evidence="1">
    <location>
        <begin position="291"/>
        <end position="330"/>
    </location>
</feature>
<name>A0A6P4ZTE9_BRABE</name>
<dbReference type="GO" id="GO:0070198">
    <property type="term" value="P:protein localization to chromosome, telomeric region"/>
    <property type="evidence" value="ECO:0007669"/>
    <property type="project" value="TreeGrafter"/>
</dbReference>
<feature type="compositionally biased region" description="Basic residues" evidence="1">
    <location>
        <begin position="398"/>
        <end position="412"/>
    </location>
</feature>
<dbReference type="AlphaFoldDB" id="A0A6P4ZTE9"/>
<dbReference type="OrthoDB" id="6122865at2759"/>
<keyword evidence="2" id="KW-1185">Reference proteome</keyword>
<dbReference type="GO" id="GO:0042162">
    <property type="term" value="F:telomeric DNA binding"/>
    <property type="evidence" value="ECO:0007669"/>
    <property type="project" value="TreeGrafter"/>
</dbReference>
<dbReference type="PANTHER" id="PTHR14487">
    <property type="entry name" value="ADRENOCORTICAL DYSPLASIA PROTEIN ACD"/>
    <property type="match status" value="1"/>
</dbReference>
<gene>
    <name evidence="3" type="primary">LOC109481963</name>
</gene>
<dbReference type="GO" id="GO:0070187">
    <property type="term" value="C:shelterin complex"/>
    <property type="evidence" value="ECO:0007669"/>
    <property type="project" value="InterPro"/>
</dbReference>
<dbReference type="KEGG" id="bbel:109481963"/>
<feature type="region of interest" description="Disordered" evidence="1">
    <location>
        <begin position="366"/>
        <end position="450"/>
    </location>
</feature>
<feature type="compositionally biased region" description="Polar residues" evidence="1">
    <location>
        <begin position="420"/>
        <end position="431"/>
    </location>
</feature>
<feature type="compositionally biased region" description="Polar residues" evidence="1">
    <location>
        <begin position="374"/>
        <end position="396"/>
    </location>
</feature>
<dbReference type="InterPro" id="IPR028631">
    <property type="entry name" value="ACD"/>
</dbReference>
<sequence>MHALKPWIVDAIMNSSSQEQTAAVLTRLIELNRREEIALAVQDSQTQENLDKAGFEGTVCDNQCSVKAVFSDEALSVDEENDSQSQLDSLPGMYIILRKYSIFINQIMIQNRAEYQYMLYVEKFTTWGHGGHFNLDVMECNDLPHVRRLLREVQRDEWRNRDLQEETQVGSSTDRVDNISESQASSSLTQLMELADVDEHLQADVTDVMNNNSEGVEEDEITERDITHLVIPSPQQSQLDHVIYDLSHLVIPQDQVDQLADLEEWKPDYVPPCSERSSVGSSYLEQAMGRDLPLQGTSPPDFYMKKDLSPGHSSLHETDSDTMGDLYLKNPLDNQPSLLLSAEEDDDDDDDDELLWQAAGVHRLQNSQKHKLDSSQMSPLSRKTRTSTNAPNTLSKVVTKKPIFKSGTKKKAPVLLKSQDLPSSTPTTQESHQPHKPGPSSTDKTEADSVYPSQHALRQAILNLKYPRRQLKALINIYANHH</sequence>
<dbReference type="GO" id="GO:0016233">
    <property type="term" value="P:telomere capping"/>
    <property type="evidence" value="ECO:0007669"/>
    <property type="project" value="InterPro"/>
</dbReference>
<dbReference type="GO" id="GO:0032211">
    <property type="term" value="P:negative regulation of telomere maintenance via telomerase"/>
    <property type="evidence" value="ECO:0007669"/>
    <property type="project" value="TreeGrafter"/>
</dbReference>
<dbReference type="Proteomes" id="UP000515135">
    <property type="component" value="Unplaced"/>
</dbReference>
<evidence type="ECO:0000256" key="1">
    <source>
        <dbReference type="SAM" id="MobiDB-lite"/>
    </source>
</evidence>
<proteinExistence type="predicted"/>
<dbReference type="PANTHER" id="PTHR14487:SF3">
    <property type="entry name" value="ADRENOCORTICAL DYSPLASIA PROTEIN HOMOLOG"/>
    <property type="match status" value="1"/>
</dbReference>
<accession>A0A6P4ZTE9</accession>
<evidence type="ECO:0000313" key="3">
    <source>
        <dbReference type="RefSeq" id="XP_019640138.1"/>
    </source>
</evidence>
<dbReference type="GeneID" id="109481963"/>
<reference evidence="3" key="1">
    <citation type="submission" date="2025-08" db="UniProtKB">
        <authorList>
            <consortium name="RefSeq"/>
        </authorList>
    </citation>
    <scope>IDENTIFICATION</scope>
    <source>
        <tissue evidence="3">Gonad</tissue>
    </source>
</reference>
<feature type="compositionally biased region" description="Basic and acidic residues" evidence="1">
    <location>
        <begin position="303"/>
        <end position="319"/>
    </location>
</feature>
<protein>
    <submittedName>
        <fullName evidence="3">Uncharacterized protein LOC109481963</fullName>
    </submittedName>
</protein>
<evidence type="ECO:0000313" key="2">
    <source>
        <dbReference type="Proteomes" id="UP000515135"/>
    </source>
</evidence>
<organism evidence="2 3">
    <name type="scientific">Branchiostoma belcheri</name>
    <name type="common">Amphioxus</name>
    <dbReference type="NCBI Taxonomy" id="7741"/>
    <lineage>
        <taxon>Eukaryota</taxon>
        <taxon>Metazoa</taxon>
        <taxon>Chordata</taxon>
        <taxon>Cephalochordata</taxon>
        <taxon>Leptocardii</taxon>
        <taxon>Amphioxiformes</taxon>
        <taxon>Branchiostomatidae</taxon>
        <taxon>Branchiostoma</taxon>
    </lineage>
</organism>